<sequence length="363" mass="36856">MFQSLSLLPLLAIFAAAAGAIWIAGVQLSNTTDILSQRFGLGQALGGVILLAIATNLPEIAITASAAASGNVGVAVGNILGGIAIQTVVLVALDAFGVKEKVPLTYKAASLTLVVEGLLVVAVLIVSIMGTQLPASLIYARIAPDALVIALLWILGVWLIGRAHKGLPWHDSAGDAPDTQDQPKGHSKRKTEQDATAKGKSTARTVAVFLIAAVATLAAGVVLERAGDGIADHIGMSGVLFGATVLAAATSLPELSTGLTSARAGDYQLAISDIFGGNAFLPVLFLLATLISGTAVLPQAQATDIYLAGLAVLLTSVYLAGLIFRPKRRVLGMGIDSLAVLVLYTVGIAGLFAIALLGGQSGS</sequence>
<keyword evidence="2 6" id="KW-0812">Transmembrane</keyword>
<evidence type="ECO:0000259" key="7">
    <source>
        <dbReference type="Pfam" id="PF01699"/>
    </source>
</evidence>
<dbReference type="Pfam" id="PF01699">
    <property type="entry name" value="Na_Ca_ex"/>
    <property type="match status" value="2"/>
</dbReference>
<evidence type="ECO:0000256" key="2">
    <source>
        <dbReference type="ARBA" id="ARBA00022692"/>
    </source>
</evidence>
<dbReference type="GO" id="GO:0055085">
    <property type="term" value="P:transmembrane transport"/>
    <property type="evidence" value="ECO:0007669"/>
    <property type="project" value="InterPro"/>
</dbReference>
<feature type="region of interest" description="Disordered" evidence="5">
    <location>
        <begin position="171"/>
        <end position="198"/>
    </location>
</feature>
<feature type="transmembrane region" description="Helical" evidence="6">
    <location>
        <begin position="337"/>
        <end position="357"/>
    </location>
</feature>
<gene>
    <name evidence="8" type="ORF">SAMN05192530_102634</name>
</gene>
<reference evidence="8 9" key="1">
    <citation type="submission" date="2016-10" db="EMBL/GenBank/DDBJ databases">
        <authorList>
            <person name="de Groot N.N."/>
        </authorList>
    </citation>
    <scope>NUCLEOTIDE SEQUENCE [LARGE SCALE GENOMIC DNA]</scope>
    <source>
        <strain evidence="9">L7-484,KACC 16230,DSM 25025</strain>
    </source>
</reference>
<dbReference type="EMBL" id="FNIT01000002">
    <property type="protein sequence ID" value="SDN97088.1"/>
    <property type="molecule type" value="Genomic_DNA"/>
</dbReference>
<feature type="transmembrane region" description="Helical" evidence="6">
    <location>
        <begin position="274"/>
        <end position="293"/>
    </location>
</feature>
<dbReference type="GO" id="GO:0016020">
    <property type="term" value="C:membrane"/>
    <property type="evidence" value="ECO:0007669"/>
    <property type="project" value="UniProtKB-SubCell"/>
</dbReference>
<dbReference type="InterPro" id="IPR004837">
    <property type="entry name" value="NaCa_Exmemb"/>
</dbReference>
<evidence type="ECO:0000256" key="6">
    <source>
        <dbReference type="SAM" id="Phobius"/>
    </source>
</evidence>
<feature type="transmembrane region" description="Helical" evidence="6">
    <location>
        <begin position="206"/>
        <end position="223"/>
    </location>
</feature>
<feature type="transmembrane region" description="Helical" evidence="6">
    <location>
        <begin position="45"/>
        <end position="68"/>
    </location>
</feature>
<comment type="subcellular location">
    <subcellularLocation>
        <location evidence="1">Membrane</location>
        <topology evidence="1">Multi-pass membrane protein</topology>
    </subcellularLocation>
</comment>
<keyword evidence="4 6" id="KW-0472">Membrane</keyword>
<dbReference type="AlphaFoldDB" id="A0A1H0FQY3"/>
<evidence type="ECO:0000313" key="8">
    <source>
        <dbReference type="EMBL" id="SDN97088.1"/>
    </source>
</evidence>
<keyword evidence="3 6" id="KW-1133">Transmembrane helix</keyword>
<evidence type="ECO:0000256" key="5">
    <source>
        <dbReference type="SAM" id="MobiDB-lite"/>
    </source>
</evidence>
<organism evidence="8 9">
    <name type="scientific">Aureimonas jatrophae</name>
    <dbReference type="NCBI Taxonomy" id="1166073"/>
    <lineage>
        <taxon>Bacteria</taxon>
        <taxon>Pseudomonadati</taxon>
        <taxon>Pseudomonadota</taxon>
        <taxon>Alphaproteobacteria</taxon>
        <taxon>Hyphomicrobiales</taxon>
        <taxon>Aurantimonadaceae</taxon>
        <taxon>Aureimonas</taxon>
    </lineage>
</organism>
<accession>A0A1H0FQY3</accession>
<feature type="domain" description="Sodium/calcium exchanger membrane region" evidence="7">
    <location>
        <begin position="206"/>
        <end position="346"/>
    </location>
</feature>
<name>A0A1H0FQY3_9HYPH</name>
<protein>
    <submittedName>
        <fullName evidence="8">Cation:H+ antiporter</fullName>
    </submittedName>
</protein>
<feature type="transmembrane region" description="Helical" evidence="6">
    <location>
        <begin position="6"/>
        <end position="24"/>
    </location>
</feature>
<feature type="domain" description="Sodium/calcium exchanger membrane region" evidence="7">
    <location>
        <begin position="11"/>
        <end position="156"/>
    </location>
</feature>
<proteinExistence type="predicted"/>
<dbReference type="InterPro" id="IPR044880">
    <property type="entry name" value="NCX_ion-bd_dom_sf"/>
</dbReference>
<feature type="transmembrane region" description="Helical" evidence="6">
    <location>
        <begin position="108"/>
        <end position="130"/>
    </location>
</feature>
<evidence type="ECO:0000256" key="4">
    <source>
        <dbReference type="ARBA" id="ARBA00023136"/>
    </source>
</evidence>
<feature type="transmembrane region" description="Helical" evidence="6">
    <location>
        <begin position="74"/>
        <end position="96"/>
    </location>
</feature>
<feature type="transmembrane region" description="Helical" evidence="6">
    <location>
        <begin position="305"/>
        <end position="325"/>
    </location>
</feature>
<feature type="transmembrane region" description="Helical" evidence="6">
    <location>
        <begin position="142"/>
        <end position="160"/>
    </location>
</feature>
<keyword evidence="9" id="KW-1185">Reference proteome</keyword>
<dbReference type="OrthoDB" id="153124at2"/>
<evidence type="ECO:0000313" key="9">
    <source>
        <dbReference type="Proteomes" id="UP000198793"/>
    </source>
</evidence>
<dbReference type="Proteomes" id="UP000198793">
    <property type="component" value="Unassembled WGS sequence"/>
</dbReference>
<dbReference type="Gene3D" id="1.20.1420.30">
    <property type="entry name" value="NCX, central ion-binding region"/>
    <property type="match status" value="1"/>
</dbReference>
<feature type="transmembrane region" description="Helical" evidence="6">
    <location>
        <begin position="235"/>
        <end position="253"/>
    </location>
</feature>
<evidence type="ECO:0000256" key="1">
    <source>
        <dbReference type="ARBA" id="ARBA00004141"/>
    </source>
</evidence>
<dbReference type="RefSeq" id="WP_090671234.1">
    <property type="nucleotide sequence ID" value="NZ_FNIT01000002.1"/>
</dbReference>
<evidence type="ECO:0000256" key="3">
    <source>
        <dbReference type="ARBA" id="ARBA00022989"/>
    </source>
</evidence>